<dbReference type="EMBL" id="OB696158">
    <property type="protein sequence ID" value="CAD7238103.1"/>
    <property type="molecule type" value="Genomic_DNA"/>
</dbReference>
<feature type="non-terminal residue" evidence="1">
    <location>
        <position position="81"/>
    </location>
</feature>
<feature type="non-terminal residue" evidence="1">
    <location>
        <position position="1"/>
    </location>
</feature>
<name>A0A7R8WTX7_9CRUS</name>
<protein>
    <submittedName>
        <fullName evidence="1">Uncharacterized protein</fullName>
    </submittedName>
</protein>
<gene>
    <name evidence="1" type="ORF">CTOB1V02_LOCUS15918</name>
</gene>
<organism evidence="1">
    <name type="scientific">Cyprideis torosa</name>
    <dbReference type="NCBI Taxonomy" id="163714"/>
    <lineage>
        <taxon>Eukaryota</taxon>
        <taxon>Metazoa</taxon>
        <taxon>Ecdysozoa</taxon>
        <taxon>Arthropoda</taxon>
        <taxon>Crustacea</taxon>
        <taxon>Oligostraca</taxon>
        <taxon>Ostracoda</taxon>
        <taxon>Podocopa</taxon>
        <taxon>Podocopida</taxon>
        <taxon>Cytherocopina</taxon>
        <taxon>Cytheroidea</taxon>
        <taxon>Cytherideidae</taxon>
        <taxon>Cyprideis</taxon>
    </lineage>
</organism>
<dbReference type="AlphaFoldDB" id="A0A7R8WTX7"/>
<evidence type="ECO:0000313" key="1">
    <source>
        <dbReference type="EMBL" id="CAD7238103.1"/>
    </source>
</evidence>
<accession>A0A7R8WTX7</accession>
<proteinExistence type="predicted"/>
<sequence length="81" mass="9181">RRGCGDGWRFLSQRRCWLLLLRPNRRTCWGSDSSPSSSGCTPTWLARSPGCSWRSTTPSCFTCWKTTSPSRRVEEAVAVLQ</sequence>
<reference evidence="1" key="1">
    <citation type="submission" date="2020-11" db="EMBL/GenBank/DDBJ databases">
        <authorList>
            <person name="Tran Van P."/>
        </authorList>
    </citation>
    <scope>NUCLEOTIDE SEQUENCE</scope>
</reference>